<dbReference type="GO" id="GO:0008168">
    <property type="term" value="F:methyltransferase activity"/>
    <property type="evidence" value="ECO:0007669"/>
    <property type="project" value="UniProtKB-KW"/>
</dbReference>
<dbReference type="Gene3D" id="1.25.10.10">
    <property type="entry name" value="Leucine-rich Repeat Variant"/>
    <property type="match status" value="1"/>
</dbReference>
<dbReference type="AlphaFoldDB" id="A0A151Z4D8"/>
<dbReference type="OMA" id="CLRKCAP"/>
<evidence type="ECO:0000313" key="3">
    <source>
        <dbReference type="Proteomes" id="UP000076078"/>
    </source>
</evidence>
<dbReference type="OrthoDB" id="413520at2759"/>
<evidence type="ECO:0000313" key="2">
    <source>
        <dbReference type="EMBL" id="KYQ88664.1"/>
    </source>
</evidence>
<keyword evidence="2" id="KW-0489">Methyltransferase</keyword>
<dbReference type="PROSITE" id="PS50176">
    <property type="entry name" value="ARM_REPEAT"/>
    <property type="match status" value="1"/>
</dbReference>
<dbReference type="SUPFAM" id="SSF48371">
    <property type="entry name" value="ARM repeat"/>
    <property type="match status" value="1"/>
</dbReference>
<dbReference type="PANTHER" id="PTHR14614">
    <property type="entry name" value="HEPATOCELLULAR CARCINOMA-ASSOCIATED ANTIGEN"/>
    <property type="match status" value="1"/>
</dbReference>
<dbReference type="STRING" id="361077.A0A151Z4D8"/>
<dbReference type="PANTHER" id="PTHR14614:SF157">
    <property type="entry name" value="METHYLTRANSFERASE TYPE 12 DOMAIN-CONTAINING PROTEIN"/>
    <property type="match status" value="1"/>
</dbReference>
<dbReference type="Gene3D" id="3.40.50.150">
    <property type="entry name" value="Vaccinia Virus protein VP39"/>
    <property type="match status" value="1"/>
</dbReference>
<dbReference type="InterPro" id="IPR011989">
    <property type="entry name" value="ARM-like"/>
</dbReference>
<dbReference type="GO" id="GO:0032259">
    <property type="term" value="P:methylation"/>
    <property type="evidence" value="ECO:0007669"/>
    <property type="project" value="UniProtKB-KW"/>
</dbReference>
<name>A0A151Z4D8_TIELA</name>
<dbReference type="Proteomes" id="UP000076078">
    <property type="component" value="Unassembled WGS sequence"/>
</dbReference>
<keyword evidence="3" id="KW-1185">Reference proteome</keyword>
<comment type="caution">
    <text evidence="2">The sequence shown here is derived from an EMBL/GenBank/DDBJ whole genome shotgun (WGS) entry which is preliminary data.</text>
</comment>
<organism evidence="2 3">
    <name type="scientific">Tieghemostelium lacteum</name>
    <name type="common">Slime mold</name>
    <name type="synonym">Dictyostelium lacteum</name>
    <dbReference type="NCBI Taxonomy" id="361077"/>
    <lineage>
        <taxon>Eukaryota</taxon>
        <taxon>Amoebozoa</taxon>
        <taxon>Evosea</taxon>
        <taxon>Eumycetozoa</taxon>
        <taxon>Dictyostelia</taxon>
        <taxon>Dictyosteliales</taxon>
        <taxon>Raperosteliaceae</taxon>
        <taxon>Tieghemostelium</taxon>
    </lineage>
</organism>
<proteinExistence type="predicted"/>
<accession>A0A151Z4D8</accession>
<gene>
    <name evidence="2" type="ORF">DLAC_10841</name>
</gene>
<dbReference type="InParanoid" id="A0A151Z4D8"/>
<dbReference type="Pfam" id="PF10294">
    <property type="entry name" value="Methyltransf_16"/>
    <property type="match status" value="1"/>
</dbReference>
<dbReference type="CDD" id="cd02440">
    <property type="entry name" value="AdoMet_MTases"/>
    <property type="match status" value="1"/>
</dbReference>
<feature type="repeat" description="ARM" evidence="1">
    <location>
        <begin position="57"/>
        <end position="97"/>
    </location>
</feature>
<protein>
    <submittedName>
        <fullName evidence="2">Methyltransferase type 12 domain-containing protein</fullName>
    </submittedName>
</protein>
<dbReference type="InterPro" id="IPR029063">
    <property type="entry name" value="SAM-dependent_MTases_sf"/>
</dbReference>
<dbReference type="InterPro" id="IPR016024">
    <property type="entry name" value="ARM-type_fold"/>
</dbReference>
<dbReference type="SUPFAM" id="SSF53335">
    <property type="entry name" value="S-adenosyl-L-methionine-dependent methyltransferases"/>
    <property type="match status" value="1"/>
</dbReference>
<evidence type="ECO:0000256" key="1">
    <source>
        <dbReference type="PROSITE-ProRule" id="PRU00259"/>
    </source>
</evidence>
<sequence>MFPTKQRFSNIHNIYGSQLCTKESLRSKDKNTVLESLNKLNEWVKNRFQYKDIEKLGIFQALLELIDHEDIDIVRTLVLFLKNISLKETDANEIMRSLDFILRLEDLLEKYYDADILNDSSTAIECLRKCAPYSTRKVGFGTYSEETGEFQYLFEFKQLHFDLVGVGWKIWDAGIGLSKWILENEQRFQGKDVLELGSGLGITGMALGLVCKSVLVTDYSPKLMAALKDNVKINQMKYPELKKCQVQQLDWLNDNPPKPQFYEIVIGSEIIYDEKLVDALTNIIYQSLQMNGVFIGTCATVRRGINEFTQAMISKGFEVNITPFPKRFVPDTKFDTLFFECIKKA</sequence>
<keyword evidence="2" id="KW-0808">Transferase</keyword>
<reference evidence="2 3" key="1">
    <citation type="submission" date="2015-12" db="EMBL/GenBank/DDBJ databases">
        <title>Dictyostelia acquired genes for synthesis and detection of signals that induce cell-type specialization by lateral gene transfer from prokaryotes.</title>
        <authorList>
            <person name="Gloeckner G."/>
            <person name="Schaap P."/>
        </authorList>
    </citation>
    <scope>NUCLEOTIDE SEQUENCE [LARGE SCALE GENOMIC DNA]</scope>
    <source>
        <strain evidence="2 3">TK</strain>
    </source>
</reference>
<dbReference type="EMBL" id="LODT01000049">
    <property type="protein sequence ID" value="KYQ88664.1"/>
    <property type="molecule type" value="Genomic_DNA"/>
</dbReference>
<dbReference type="InterPro" id="IPR000225">
    <property type="entry name" value="Armadillo"/>
</dbReference>
<dbReference type="InterPro" id="IPR019410">
    <property type="entry name" value="Methyltransf_16"/>
</dbReference>